<protein>
    <submittedName>
        <fullName evidence="1">Uncharacterized protein</fullName>
    </submittedName>
</protein>
<proteinExistence type="predicted"/>
<reference evidence="1" key="1">
    <citation type="submission" date="2021-05" db="EMBL/GenBank/DDBJ databases">
        <authorList>
            <person name="Alioto T."/>
            <person name="Alioto T."/>
            <person name="Gomez Garrido J."/>
        </authorList>
    </citation>
    <scope>NUCLEOTIDE SEQUENCE</scope>
</reference>
<organism evidence="1">
    <name type="scientific">Cacopsylla melanoneura</name>
    <dbReference type="NCBI Taxonomy" id="428564"/>
    <lineage>
        <taxon>Eukaryota</taxon>
        <taxon>Metazoa</taxon>
        <taxon>Ecdysozoa</taxon>
        <taxon>Arthropoda</taxon>
        <taxon>Hexapoda</taxon>
        <taxon>Insecta</taxon>
        <taxon>Pterygota</taxon>
        <taxon>Neoptera</taxon>
        <taxon>Paraneoptera</taxon>
        <taxon>Hemiptera</taxon>
        <taxon>Sternorrhyncha</taxon>
        <taxon>Psylloidea</taxon>
        <taxon>Psyllidae</taxon>
        <taxon>Psyllinae</taxon>
        <taxon>Cacopsylla</taxon>
    </lineage>
</organism>
<sequence length="120" mass="14106">MDFIMFFLSALPPREQDVDSMIQINSSHDEVFSNIESFRAYRKSLNSKDNIRTFCQRSVTEKSPYSCIRVDATGHRVIATQSEQQYRKEHFEDVVNKTVVHICYHKVMYCNNQKIQPHTA</sequence>
<accession>A0A8D8Q3F1</accession>
<name>A0A8D8Q3F1_9HEMI</name>
<dbReference type="EMBL" id="HBUF01054214">
    <property type="protein sequence ID" value="CAG6623168.1"/>
    <property type="molecule type" value="Transcribed_RNA"/>
</dbReference>
<evidence type="ECO:0000313" key="1">
    <source>
        <dbReference type="EMBL" id="CAG6623168.1"/>
    </source>
</evidence>
<dbReference type="AlphaFoldDB" id="A0A8D8Q3F1"/>
<dbReference type="EMBL" id="HBUF01054213">
    <property type="protein sequence ID" value="CAG6623167.1"/>
    <property type="molecule type" value="Transcribed_RNA"/>
</dbReference>